<dbReference type="SUPFAM" id="SSF57196">
    <property type="entry name" value="EGF/Laminin"/>
    <property type="match status" value="1"/>
</dbReference>
<evidence type="ECO:0000313" key="5">
    <source>
        <dbReference type="Proteomes" id="UP001165289"/>
    </source>
</evidence>
<evidence type="ECO:0000259" key="3">
    <source>
        <dbReference type="PROSITE" id="PS00022"/>
    </source>
</evidence>
<accession>A0AAV7K8X5</accession>
<name>A0AAV7K8X5_9METZ</name>
<keyword evidence="1" id="KW-1133">Transmembrane helix</keyword>
<dbReference type="InterPro" id="IPR000742">
    <property type="entry name" value="EGF"/>
</dbReference>
<dbReference type="PROSITE" id="PS00022">
    <property type="entry name" value="EGF_1"/>
    <property type="match status" value="1"/>
</dbReference>
<proteinExistence type="predicted"/>
<gene>
    <name evidence="4" type="ORF">LOD99_436</name>
</gene>
<dbReference type="Proteomes" id="UP001165289">
    <property type="component" value="Unassembled WGS sequence"/>
</dbReference>
<keyword evidence="1" id="KW-0472">Membrane</keyword>
<feature type="domain" description="EGF-like" evidence="3">
    <location>
        <begin position="71"/>
        <end position="82"/>
    </location>
</feature>
<protein>
    <recommendedName>
        <fullName evidence="3">EGF-like domain-containing protein</fullName>
    </recommendedName>
</protein>
<dbReference type="Gene3D" id="2.10.25.10">
    <property type="entry name" value="Laminin"/>
    <property type="match status" value="1"/>
</dbReference>
<evidence type="ECO:0000256" key="2">
    <source>
        <dbReference type="SAM" id="SignalP"/>
    </source>
</evidence>
<comment type="caution">
    <text evidence="4">The sequence shown here is derived from an EMBL/GenBank/DDBJ whole genome shotgun (WGS) entry which is preliminary data.</text>
</comment>
<dbReference type="AlphaFoldDB" id="A0AAV7K8X5"/>
<reference evidence="4 5" key="1">
    <citation type="journal article" date="2023" name="BMC Biol.">
        <title>The compact genome of the sponge Oopsacas minuta (Hexactinellida) is lacking key metazoan core genes.</title>
        <authorList>
            <person name="Santini S."/>
            <person name="Schenkelaars Q."/>
            <person name="Jourda C."/>
            <person name="Duchesne M."/>
            <person name="Belahbib H."/>
            <person name="Rocher C."/>
            <person name="Selva M."/>
            <person name="Riesgo A."/>
            <person name="Vervoort M."/>
            <person name="Leys S.P."/>
            <person name="Kodjabachian L."/>
            <person name="Le Bivic A."/>
            <person name="Borchiellini C."/>
            <person name="Claverie J.M."/>
            <person name="Renard E."/>
        </authorList>
    </citation>
    <scope>NUCLEOTIDE SEQUENCE [LARGE SCALE GENOMIC DNA]</scope>
    <source>
        <strain evidence="4">SPO-2</strain>
    </source>
</reference>
<keyword evidence="2" id="KW-0732">Signal</keyword>
<keyword evidence="5" id="KW-1185">Reference proteome</keyword>
<evidence type="ECO:0000313" key="4">
    <source>
        <dbReference type="EMBL" id="KAI6657692.1"/>
    </source>
</evidence>
<feature type="transmembrane region" description="Helical" evidence="1">
    <location>
        <begin position="114"/>
        <end position="147"/>
    </location>
</feature>
<feature type="signal peptide" evidence="2">
    <location>
        <begin position="1"/>
        <end position="19"/>
    </location>
</feature>
<dbReference type="EMBL" id="JAKMXF010000111">
    <property type="protein sequence ID" value="KAI6657692.1"/>
    <property type="molecule type" value="Genomic_DNA"/>
</dbReference>
<keyword evidence="1" id="KW-0812">Transmembrane</keyword>
<evidence type="ECO:0000256" key="1">
    <source>
        <dbReference type="SAM" id="Phobius"/>
    </source>
</evidence>
<sequence length="330" mass="36432">MKSTLIFFLICHFITLIKSEDTSVTVCLEDMKVCLPAACVPGTPNQVCTVTVCNDDSIICQNGGVCVLNDCYCPSEFFGSRCEFSASDLNNISTSTDVSVAPTGLLGLDIGYPLYLTLIIPSVGVTAIIICHICLLCCIPALVACRLCGKRKSQKRIARLGSRRMAGNETQSHQLNLQNITNLENHHVSILHDYTDMNITTHVESPPATESYQEMNNPVNSFETRPLPPRPPVGPRDRIQNLNIPLKPSHKIIPRQSCEYSYPFVTFMNNKGNGGIVGVAKVRRSVTEENNNPVQAEVVSSRESGYTNMEPKYVIQQHDDRNSVEDINNV</sequence>
<organism evidence="4 5">
    <name type="scientific">Oopsacas minuta</name>
    <dbReference type="NCBI Taxonomy" id="111878"/>
    <lineage>
        <taxon>Eukaryota</taxon>
        <taxon>Metazoa</taxon>
        <taxon>Porifera</taxon>
        <taxon>Hexactinellida</taxon>
        <taxon>Hexasterophora</taxon>
        <taxon>Lyssacinosida</taxon>
        <taxon>Leucopsacidae</taxon>
        <taxon>Oopsacas</taxon>
    </lineage>
</organism>
<feature type="chain" id="PRO_5043372673" description="EGF-like domain-containing protein" evidence="2">
    <location>
        <begin position="20"/>
        <end position="330"/>
    </location>
</feature>